<dbReference type="SUPFAM" id="SSF57756">
    <property type="entry name" value="Retrovirus zinc finger-like domains"/>
    <property type="match status" value="1"/>
</dbReference>
<feature type="domain" description="CCHC-type" evidence="10">
    <location>
        <begin position="420"/>
        <end position="435"/>
    </location>
</feature>
<reference evidence="11 12" key="1">
    <citation type="journal article" date="2012" name="Appl. Environ. Microbiol.">
        <title>Short-read sequencing for genomic analysis of the brown rot fungus Fibroporia radiculosa.</title>
        <authorList>
            <person name="Tang J.D."/>
            <person name="Perkins A.D."/>
            <person name="Sonstegard T.S."/>
            <person name="Schroeder S.G."/>
            <person name="Burgess S.C."/>
            <person name="Diehl S.V."/>
        </authorList>
    </citation>
    <scope>NUCLEOTIDE SEQUENCE [LARGE SCALE GENOMIC DNA]</scope>
    <source>
        <strain evidence="11 12">TFFH 294</strain>
    </source>
</reference>
<protein>
    <recommendedName>
        <fullName evidence="10">CCHC-type domain-containing protein</fullName>
    </recommendedName>
</protein>
<evidence type="ECO:0000256" key="5">
    <source>
        <dbReference type="ARBA" id="ARBA00022771"/>
    </source>
</evidence>
<dbReference type="EMBL" id="HE797111">
    <property type="protein sequence ID" value="CCM03346.1"/>
    <property type="molecule type" value="Genomic_DNA"/>
</dbReference>
<evidence type="ECO:0000256" key="3">
    <source>
        <dbReference type="ARBA" id="ARBA00022723"/>
    </source>
</evidence>
<dbReference type="SMART" id="SM00343">
    <property type="entry name" value="ZnF_C2HC"/>
    <property type="match status" value="5"/>
</dbReference>
<dbReference type="GO" id="GO:0071039">
    <property type="term" value="P:nuclear polyadenylation-dependent CUT catabolic process"/>
    <property type="evidence" value="ECO:0007669"/>
    <property type="project" value="TreeGrafter"/>
</dbReference>
<dbReference type="Gene3D" id="4.10.60.10">
    <property type="entry name" value="Zinc finger, CCHC-type"/>
    <property type="match status" value="2"/>
</dbReference>
<organism evidence="11 12">
    <name type="scientific">Fibroporia radiculosa</name>
    <dbReference type="NCBI Taxonomy" id="599839"/>
    <lineage>
        <taxon>Eukaryota</taxon>
        <taxon>Fungi</taxon>
        <taxon>Dikarya</taxon>
        <taxon>Basidiomycota</taxon>
        <taxon>Agaricomycotina</taxon>
        <taxon>Agaricomycetes</taxon>
        <taxon>Polyporales</taxon>
        <taxon>Fibroporiaceae</taxon>
        <taxon>Fibroporia</taxon>
    </lineage>
</organism>
<name>J4IAR0_9APHY</name>
<feature type="compositionally biased region" description="Basic and acidic residues" evidence="9">
    <location>
        <begin position="83"/>
        <end position="106"/>
    </location>
</feature>
<evidence type="ECO:0000313" key="11">
    <source>
        <dbReference type="EMBL" id="CCM03346.1"/>
    </source>
</evidence>
<dbReference type="InParanoid" id="J4IAR0"/>
<dbReference type="GO" id="GO:0003723">
    <property type="term" value="F:RNA binding"/>
    <property type="evidence" value="ECO:0007669"/>
    <property type="project" value="TreeGrafter"/>
</dbReference>
<keyword evidence="5 8" id="KW-0863">Zinc-finger</keyword>
<keyword evidence="7" id="KW-0539">Nucleus</keyword>
<dbReference type="GeneID" id="24098257"/>
<dbReference type="GO" id="GO:0008270">
    <property type="term" value="F:zinc ion binding"/>
    <property type="evidence" value="ECO:0007669"/>
    <property type="project" value="UniProtKB-KW"/>
</dbReference>
<evidence type="ECO:0000313" key="12">
    <source>
        <dbReference type="Proteomes" id="UP000006352"/>
    </source>
</evidence>
<dbReference type="GO" id="GO:0071037">
    <property type="term" value="P:nuclear polyadenylation-dependent snRNA catabolic process"/>
    <property type="evidence" value="ECO:0007669"/>
    <property type="project" value="TreeGrafter"/>
</dbReference>
<keyword evidence="4" id="KW-0677">Repeat</keyword>
<feature type="compositionally biased region" description="Basic and acidic residues" evidence="9">
    <location>
        <begin position="565"/>
        <end position="584"/>
    </location>
</feature>
<dbReference type="GO" id="GO:0071038">
    <property type="term" value="P:TRAMP-dependent tRNA surveillance pathway"/>
    <property type="evidence" value="ECO:0007669"/>
    <property type="project" value="TreeGrafter"/>
</dbReference>
<evidence type="ECO:0000256" key="7">
    <source>
        <dbReference type="ARBA" id="ARBA00023242"/>
    </source>
</evidence>
<dbReference type="PANTHER" id="PTHR46543">
    <property type="entry name" value="ZINC FINGER CCHC DOMAIN-CONTAINING PROTEIN 7"/>
    <property type="match status" value="1"/>
</dbReference>
<evidence type="ECO:0000256" key="1">
    <source>
        <dbReference type="ARBA" id="ARBA00004123"/>
    </source>
</evidence>
<feature type="compositionally biased region" description="Basic and acidic residues" evidence="9">
    <location>
        <begin position="507"/>
        <end position="516"/>
    </location>
</feature>
<keyword evidence="12" id="KW-1185">Reference proteome</keyword>
<dbReference type="GO" id="GO:0071036">
    <property type="term" value="P:nuclear polyadenylation-dependent snoRNA catabolic process"/>
    <property type="evidence" value="ECO:0007669"/>
    <property type="project" value="TreeGrafter"/>
</dbReference>
<dbReference type="HOGENOM" id="CLU_028683_0_0_1"/>
<evidence type="ECO:0000256" key="9">
    <source>
        <dbReference type="SAM" id="MobiDB-lite"/>
    </source>
</evidence>
<evidence type="ECO:0000256" key="2">
    <source>
        <dbReference type="ARBA" id="ARBA00022664"/>
    </source>
</evidence>
<dbReference type="InterPro" id="IPR001878">
    <property type="entry name" value="Znf_CCHC"/>
</dbReference>
<dbReference type="InterPro" id="IPR036875">
    <property type="entry name" value="Znf_CCHC_sf"/>
</dbReference>
<dbReference type="PROSITE" id="PS50158">
    <property type="entry name" value="ZF_CCHC"/>
    <property type="match status" value="2"/>
</dbReference>
<evidence type="ECO:0000256" key="6">
    <source>
        <dbReference type="ARBA" id="ARBA00022833"/>
    </source>
</evidence>
<accession>J4IAR0</accession>
<feature type="compositionally biased region" description="Basic residues" evidence="9">
    <location>
        <begin position="42"/>
        <end position="51"/>
    </location>
</feature>
<feature type="compositionally biased region" description="Basic and acidic residues" evidence="9">
    <location>
        <begin position="605"/>
        <end position="633"/>
    </location>
</feature>
<dbReference type="Pfam" id="PF00098">
    <property type="entry name" value="zf-CCHC"/>
    <property type="match status" value="1"/>
</dbReference>
<keyword evidence="6" id="KW-0862">Zinc</keyword>
<feature type="region of interest" description="Disordered" evidence="9">
    <location>
        <begin position="30"/>
        <end position="186"/>
    </location>
</feature>
<evidence type="ECO:0000256" key="4">
    <source>
        <dbReference type="ARBA" id="ARBA00022737"/>
    </source>
</evidence>
<keyword evidence="3" id="KW-0479">Metal-binding</keyword>
<dbReference type="GO" id="GO:0006397">
    <property type="term" value="P:mRNA processing"/>
    <property type="evidence" value="ECO:0007669"/>
    <property type="project" value="UniProtKB-KW"/>
</dbReference>
<feature type="domain" description="CCHC-type" evidence="10">
    <location>
        <begin position="334"/>
        <end position="349"/>
    </location>
</feature>
<feature type="region of interest" description="Disordered" evidence="9">
    <location>
        <begin position="489"/>
        <end position="641"/>
    </location>
</feature>
<sequence length="641" mass="72245">MEPEIIDLTLPSPLPVVVDLATEDDVVGVTAMRSDSKVEGKKKPRRAKRKRGAPEDGEIVESSVQVSREPSRERTSSTSQPGEDQRAPKTNERPQSEKGKDKRKEGVQNSKSLLDRLSSPRAKSKNETQWDEDGQREKDSTRRRRKSRSPDTRRERERDGRRRERSPAPRRRNMAPPSSKRENENAPIFYIDVQKTEMSGSLTKTTTSIAYSEKENERTQVDPPVLILPSHVSVFSGNGVDPVQILSPPHEEGDEEDNYIEYLDYDDDRRAPGMIRYFETVQEGDKLSKPKTIVCKNCGAEGDHKTYECPVLICLTCGARDEHSTRSCPISKTCFNCGMKGHINKDCPNRHSGRNSANYFNDCDRCGARSHTSDECPTLWRLYEYVDDTERQNILQTREAKQTLALGKGGEGYIASDEWCYNCGGCGHLGDDCKDISPVPDLPPEPSAFSAYNVLAGPFADLSTLSSSRSSNKRPPRDWEVASAFADGWGSNMPMEVGKQGRRKQRAKLEKRAREIEDAEDDPDDWFGGRTSGRGKKRDSDSRGGGSKNPYKGKISFGASVVHPGRRDDRDERRRGDGRKRVSYDDLPGPAQETDSFQVRGAARRQSEGDRGDRHRESRRDRDSSYRRDERGPRYKGGYAR</sequence>
<dbReference type="AlphaFoldDB" id="J4IAR0"/>
<dbReference type="GO" id="GO:0071035">
    <property type="term" value="P:nuclear polyadenylation-dependent rRNA catabolic process"/>
    <property type="evidence" value="ECO:0007669"/>
    <property type="project" value="TreeGrafter"/>
</dbReference>
<dbReference type="InterPro" id="IPR051644">
    <property type="entry name" value="TRAMP_AT-DNA-binding"/>
</dbReference>
<dbReference type="PANTHER" id="PTHR46543:SF1">
    <property type="entry name" value="ZINC FINGER CCHC DOMAIN-CONTAINING PROTEIN 7"/>
    <property type="match status" value="1"/>
</dbReference>
<evidence type="ECO:0000259" key="10">
    <source>
        <dbReference type="PROSITE" id="PS50158"/>
    </source>
</evidence>
<dbReference type="GO" id="GO:0071031">
    <property type="term" value="P:nuclear mRNA surveillance of mRNA 3'-end processing"/>
    <property type="evidence" value="ECO:0007669"/>
    <property type="project" value="TreeGrafter"/>
</dbReference>
<dbReference type="OrthoDB" id="7608935at2759"/>
<gene>
    <name evidence="11" type="ORF">FIBRA_05475</name>
</gene>
<dbReference type="RefSeq" id="XP_012182629.1">
    <property type="nucleotide sequence ID" value="XM_012327239.1"/>
</dbReference>
<comment type="subcellular location">
    <subcellularLocation>
        <location evidence="1">Nucleus</location>
    </subcellularLocation>
</comment>
<feature type="compositionally biased region" description="Basic and acidic residues" evidence="9">
    <location>
        <begin position="148"/>
        <end position="167"/>
    </location>
</feature>
<evidence type="ECO:0000256" key="8">
    <source>
        <dbReference type="PROSITE-ProRule" id="PRU00047"/>
    </source>
</evidence>
<dbReference type="GO" id="GO:0031499">
    <property type="term" value="C:TRAMP complex"/>
    <property type="evidence" value="ECO:0007669"/>
    <property type="project" value="TreeGrafter"/>
</dbReference>
<dbReference type="Proteomes" id="UP000006352">
    <property type="component" value="Unassembled WGS sequence"/>
</dbReference>
<proteinExistence type="predicted"/>
<feature type="compositionally biased region" description="Basic and acidic residues" evidence="9">
    <location>
        <begin position="124"/>
        <end position="140"/>
    </location>
</feature>
<keyword evidence="2" id="KW-0507">mRNA processing</keyword>
<dbReference type="STRING" id="599839.J4IAR0"/>